<accession>A0A010T7Y6</accession>
<name>A0A010T7Y6_PSEFL</name>
<dbReference type="PANTHER" id="PTHR43540:SF1">
    <property type="entry name" value="ISOCHORISMATASE HYDROLASE"/>
    <property type="match status" value="1"/>
</dbReference>
<dbReference type="InterPro" id="IPR000868">
    <property type="entry name" value="Isochorismatase-like_dom"/>
</dbReference>
<dbReference type="CDD" id="cd00431">
    <property type="entry name" value="cysteine_hydrolases"/>
    <property type="match status" value="1"/>
</dbReference>
<dbReference type="SUPFAM" id="SSF52499">
    <property type="entry name" value="Isochorismatase-like hydrolases"/>
    <property type="match status" value="1"/>
</dbReference>
<dbReference type="PATRIC" id="fig|1042209.11.peg.3916"/>
<dbReference type="InterPro" id="IPR050272">
    <property type="entry name" value="Isochorismatase-like_hydrls"/>
</dbReference>
<evidence type="ECO:0000313" key="3">
    <source>
        <dbReference type="EMBL" id="EXF93547.1"/>
    </source>
</evidence>
<dbReference type="Gene3D" id="3.40.50.850">
    <property type="entry name" value="Isochorismatase-like"/>
    <property type="match status" value="1"/>
</dbReference>
<comment type="caution">
    <text evidence="3">The sequence shown here is derived from an EMBL/GenBank/DDBJ whole genome shotgun (WGS) entry which is preliminary data.</text>
</comment>
<dbReference type="AlphaFoldDB" id="A0A010T7Y6"/>
<evidence type="ECO:0000313" key="4">
    <source>
        <dbReference type="Proteomes" id="UP000022611"/>
    </source>
</evidence>
<dbReference type="OrthoDB" id="9807387at2"/>
<dbReference type="PANTHER" id="PTHR43540">
    <property type="entry name" value="PEROXYUREIDOACRYLATE/UREIDOACRYLATE AMIDOHYDROLASE-RELATED"/>
    <property type="match status" value="1"/>
</dbReference>
<dbReference type="GO" id="GO:0016787">
    <property type="term" value="F:hydrolase activity"/>
    <property type="evidence" value="ECO:0007669"/>
    <property type="project" value="UniProtKB-KW"/>
</dbReference>
<dbReference type="Proteomes" id="UP000022611">
    <property type="component" value="Unassembled WGS sequence"/>
</dbReference>
<dbReference type="RefSeq" id="WP_019690189.1">
    <property type="nucleotide sequence ID" value="NZ_AFOY02000015.1"/>
</dbReference>
<dbReference type="EMBL" id="AFOY02000015">
    <property type="protein sequence ID" value="EXF93547.1"/>
    <property type="molecule type" value="Genomic_DNA"/>
</dbReference>
<sequence length="197" mass="21333">MKSIYLVLDMQNDLVHPDGASGKSPLGEQVRSREVIARTAAAIAKARAKGIPVAYVRVAFSDDHREANPNSQVFGPIAKNGILKASAWGGAVHEALAPQPQDWDIVKHRVSPFYATRLELLLRREGIERIYCSGVSTQAVVQATVRDAHDRDFDVVVLEDCCASPSAQEHTNSMGSIARFCTSVSTEAAFEDCAALL</sequence>
<organism evidence="3 4">
    <name type="scientific">Pseudomonas fluorescens HK44</name>
    <dbReference type="NCBI Taxonomy" id="1042209"/>
    <lineage>
        <taxon>Bacteria</taxon>
        <taxon>Pseudomonadati</taxon>
        <taxon>Pseudomonadota</taxon>
        <taxon>Gammaproteobacteria</taxon>
        <taxon>Pseudomonadales</taxon>
        <taxon>Pseudomonadaceae</taxon>
        <taxon>Pseudomonas</taxon>
    </lineage>
</organism>
<dbReference type="InterPro" id="IPR036380">
    <property type="entry name" value="Isochorismatase-like_sf"/>
</dbReference>
<dbReference type="HOGENOM" id="CLU_068979_8_2_6"/>
<dbReference type="eggNOG" id="COG1335">
    <property type="taxonomic scope" value="Bacteria"/>
</dbReference>
<protein>
    <submittedName>
        <fullName evidence="3">Chloramphenicol resistance protein</fullName>
    </submittedName>
</protein>
<dbReference type="Pfam" id="PF00857">
    <property type="entry name" value="Isochorismatase"/>
    <property type="match status" value="1"/>
</dbReference>
<proteinExistence type="predicted"/>
<evidence type="ECO:0000259" key="2">
    <source>
        <dbReference type="Pfam" id="PF00857"/>
    </source>
</evidence>
<reference evidence="3 4" key="1">
    <citation type="journal article" date="2011" name="J. Bacteriol.">
        <title>Draft genome sequence of the polycyclic aromatic hydrocarbon-degrading, genetically engineered bioluminescent bioreporter Pseudomonas fluorescens HK44.</title>
        <authorList>
            <person name="Chauhan A."/>
            <person name="Layton A.C."/>
            <person name="Williams D.E."/>
            <person name="Smartt A.E."/>
            <person name="Ripp S."/>
            <person name="Karpinets T.V."/>
            <person name="Brown S.D."/>
            <person name="Sayler G.S."/>
        </authorList>
    </citation>
    <scope>NUCLEOTIDE SEQUENCE [LARGE SCALE GENOMIC DNA]</scope>
    <source>
        <strain evidence="3 4">HK44</strain>
    </source>
</reference>
<evidence type="ECO:0000256" key="1">
    <source>
        <dbReference type="ARBA" id="ARBA00022801"/>
    </source>
</evidence>
<keyword evidence="1" id="KW-0378">Hydrolase</keyword>
<feature type="domain" description="Isochorismatase-like" evidence="2">
    <location>
        <begin position="5"/>
        <end position="187"/>
    </location>
</feature>
<gene>
    <name evidence="3" type="ORF">HK44_007670</name>
</gene>